<name>A0A1Y3BCC6_EURMA</name>
<reference evidence="1 2" key="1">
    <citation type="submission" date="2017-03" db="EMBL/GenBank/DDBJ databases">
        <title>Genome Survey of Euroglyphus maynei.</title>
        <authorList>
            <person name="Arlian L.G."/>
            <person name="Morgan M.S."/>
            <person name="Rider S.D."/>
        </authorList>
    </citation>
    <scope>NUCLEOTIDE SEQUENCE [LARGE SCALE GENOMIC DNA]</scope>
    <source>
        <strain evidence="1">Arlian Lab</strain>
        <tissue evidence="1">Whole body</tissue>
    </source>
</reference>
<sequence>MLHTHMTLTYQYLVHKVLLHVHIDPSVWPVDRDHEQTLDSFPNKALPMNVVVVVGIMCKTTINKI</sequence>
<gene>
    <name evidence="1" type="ORF">BLA29_013711</name>
</gene>
<dbReference type="Proteomes" id="UP000194236">
    <property type="component" value="Unassembled WGS sequence"/>
</dbReference>
<evidence type="ECO:0000313" key="2">
    <source>
        <dbReference type="Proteomes" id="UP000194236"/>
    </source>
</evidence>
<dbReference type="EMBL" id="MUJZ01030640">
    <property type="protein sequence ID" value="OTF77847.1"/>
    <property type="molecule type" value="Genomic_DNA"/>
</dbReference>
<organism evidence="1 2">
    <name type="scientific">Euroglyphus maynei</name>
    <name type="common">Mayne's house dust mite</name>
    <dbReference type="NCBI Taxonomy" id="6958"/>
    <lineage>
        <taxon>Eukaryota</taxon>
        <taxon>Metazoa</taxon>
        <taxon>Ecdysozoa</taxon>
        <taxon>Arthropoda</taxon>
        <taxon>Chelicerata</taxon>
        <taxon>Arachnida</taxon>
        <taxon>Acari</taxon>
        <taxon>Acariformes</taxon>
        <taxon>Sarcoptiformes</taxon>
        <taxon>Astigmata</taxon>
        <taxon>Psoroptidia</taxon>
        <taxon>Analgoidea</taxon>
        <taxon>Pyroglyphidae</taxon>
        <taxon>Pyroglyphinae</taxon>
        <taxon>Euroglyphus</taxon>
    </lineage>
</organism>
<evidence type="ECO:0000313" key="1">
    <source>
        <dbReference type="EMBL" id="OTF77847.1"/>
    </source>
</evidence>
<accession>A0A1Y3BCC6</accession>
<protein>
    <submittedName>
        <fullName evidence="1">Uncharacterized protein</fullName>
    </submittedName>
</protein>
<comment type="caution">
    <text evidence="1">The sequence shown here is derived from an EMBL/GenBank/DDBJ whole genome shotgun (WGS) entry which is preliminary data.</text>
</comment>
<keyword evidence="2" id="KW-1185">Reference proteome</keyword>
<dbReference type="AlphaFoldDB" id="A0A1Y3BCC6"/>
<proteinExistence type="predicted"/>